<dbReference type="InterPro" id="IPR010998">
    <property type="entry name" value="Integrase_recombinase_N"/>
</dbReference>
<protein>
    <submittedName>
        <fullName evidence="6">Integrase</fullName>
    </submittedName>
</protein>
<dbReference type="Gene3D" id="1.10.150.130">
    <property type="match status" value="1"/>
</dbReference>
<keyword evidence="3" id="KW-0238">DNA-binding</keyword>
<evidence type="ECO:0000313" key="7">
    <source>
        <dbReference type="Proteomes" id="UP000886934"/>
    </source>
</evidence>
<evidence type="ECO:0000256" key="3">
    <source>
        <dbReference type="ARBA" id="ARBA00023125"/>
    </source>
</evidence>
<dbReference type="CDD" id="cd00397">
    <property type="entry name" value="DNA_BRE_C"/>
    <property type="match status" value="1"/>
</dbReference>
<keyword evidence="2" id="KW-0229">DNA integration</keyword>
<keyword evidence="4" id="KW-0233">DNA recombination</keyword>
<dbReference type="RefSeq" id="WP_162096743.1">
    <property type="nucleotide sequence ID" value="NZ_AP024941.1"/>
</dbReference>
<dbReference type="InterPro" id="IPR002104">
    <property type="entry name" value="Integrase_catalytic"/>
</dbReference>
<feature type="domain" description="Tyr recombinase" evidence="5">
    <location>
        <begin position="144"/>
        <end position="330"/>
    </location>
</feature>
<evidence type="ECO:0000256" key="4">
    <source>
        <dbReference type="ARBA" id="ARBA00023172"/>
    </source>
</evidence>
<comment type="caution">
    <text evidence="6">The sequence shown here is derived from an EMBL/GenBank/DDBJ whole genome shotgun (WGS) entry which is preliminary data.</text>
</comment>
<dbReference type="InterPro" id="IPR011010">
    <property type="entry name" value="DNA_brk_join_enz"/>
</dbReference>
<dbReference type="SUPFAM" id="SSF56349">
    <property type="entry name" value="DNA breaking-rejoining enzymes"/>
    <property type="match status" value="1"/>
</dbReference>
<dbReference type="EMBL" id="BPNN01000060">
    <property type="protein sequence ID" value="GJA64761.1"/>
    <property type="molecule type" value="Genomic_DNA"/>
</dbReference>
<reference evidence="6" key="1">
    <citation type="submission" date="2021-07" db="EMBL/GenBank/DDBJ databases">
        <title>Draft genome sequence of carbapenem-resistant Aeromonas spp. in Japan.</title>
        <authorList>
            <person name="Maehana S."/>
            <person name="Suzuki M."/>
            <person name="Kitasato H."/>
        </authorList>
    </citation>
    <scope>NUCLEOTIDE SEQUENCE</scope>
    <source>
        <strain evidence="6">KAM351</strain>
    </source>
</reference>
<proteinExistence type="predicted"/>
<name>A0AA37FYE3_AERCA</name>
<evidence type="ECO:0000259" key="5">
    <source>
        <dbReference type="PROSITE" id="PS51898"/>
    </source>
</evidence>
<accession>A0AA37FYE3</accession>
<evidence type="ECO:0000256" key="2">
    <source>
        <dbReference type="ARBA" id="ARBA00022908"/>
    </source>
</evidence>
<dbReference type="Gene3D" id="1.10.443.10">
    <property type="entry name" value="Intergrase catalytic core"/>
    <property type="match status" value="1"/>
</dbReference>
<keyword evidence="1" id="KW-0159">Chromosome partition</keyword>
<evidence type="ECO:0000313" key="6">
    <source>
        <dbReference type="EMBL" id="GJA64761.1"/>
    </source>
</evidence>
<dbReference type="AlphaFoldDB" id="A0AA37FYE3"/>
<dbReference type="PANTHER" id="PTHR30349">
    <property type="entry name" value="PHAGE INTEGRASE-RELATED"/>
    <property type="match status" value="1"/>
</dbReference>
<dbReference type="PANTHER" id="PTHR30349:SF81">
    <property type="entry name" value="TYROSINE RECOMBINASE XERC"/>
    <property type="match status" value="1"/>
</dbReference>
<dbReference type="GO" id="GO:0003677">
    <property type="term" value="F:DNA binding"/>
    <property type="evidence" value="ECO:0007669"/>
    <property type="project" value="UniProtKB-KW"/>
</dbReference>
<dbReference type="GO" id="GO:0007059">
    <property type="term" value="P:chromosome segregation"/>
    <property type="evidence" value="ECO:0007669"/>
    <property type="project" value="UniProtKB-KW"/>
</dbReference>
<dbReference type="Pfam" id="PF00589">
    <property type="entry name" value="Phage_integrase"/>
    <property type="match status" value="1"/>
</dbReference>
<gene>
    <name evidence="6" type="ORF">KAM351_33720</name>
</gene>
<dbReference type="GO" id="GO:0006310">
    <property type="term" value="P:DNA recombination"/>
    <property type="evidence" value="ECO:0007669"/>
    <property type="project" value="UniProtKB-KW"/>
</dbReference>
<dbReference type="Proteomes" id="UP000886934">
    <property type="component" value="Unassembled WGS sequence"/>
</dbReference>
<dbReference type="Pfam" id="PF02899">
    <property type="entry name" value="Phage_int_SAM_1"/>
    <property type="match status" value="1"/>
</dbReference>
<dbReference type="PROSITE" id="PS51898">
    <property type="entry name" value="TYR_RECOMBINASE"/>
    <property type="match status" value="1"/>
</dbReference>
<dbReference type="InterPro" id="IPR050090">
    <property type="entry name" value="Tyrosine_recombinase_XerCD"/>
</dbReference>
<evidence type="ECO:0000256" key="1">
    <source>
        <dbReference type="ARBA" id="ARBA00022829"/>
    </source>
</evidence>
<sequence>MHEQNNNDATELSHAKLIVLSEQTLDRSPPQVIGALRSAQDNPAVAYLISLGSKRSRQTMGSFLNIVARMIGFQNLRDCAWESIRRHHVQAVIQMLSDSDRAPATINTYLAALKGVALEAWTMKQIDTDSYQHIKQVRSVRGSRLPNGRALEKHEVRALYFTCENDRSSKGLRDAAILAVLVGCGLRRSEVVALDMECVITRDQALRVLGKGNKERIAYVPDGAWQRLMRWVEEVRGEQPGSLFQRIRRFDDVTAERMTDQAIYHILETRRIEAGLEKFAPHDLRRTFASAMLDNGEDIITVKDAMGHASVTTTQKYDRRGDERLKQASRRLEF</sequence>
<organism evidence="6 7">
    <name type="scientific">Aeromonas caviae</name>
    <name type="common">Aeromonas punctata</name>
    <dbReference type="NCBI Taxonomy" id="648"/>
    <lineage>
        <taxon>Bacteria</taxon>
        <taxon>Pseudomonadati</taxon>
        <taxon>Pseudomonadota</taxon>
        <taxon>Gammaproteobacteria</taxon>
        <taxon>Aeromonadales</taxon>
        <taxon>Aeromonadaceae</taxon>
        <taxon>Aeromonas</taxon>
    </lineage>
</organism>
<dbReference type="InterPro" id="IPR013762">
    <property type="entry name" value="Integrase-like_cat_sf"/>
</dbReference>
<dbReference type="InterPro" id="IPR004107">
    <property type="entry name" value="Integrase_SAM-like_N"/>
</dbReference>
<dbReference type="GO" id="GO:0015074">
    <property type="term" value="P:DNA integration"/>
    <property type="evidence" value="ECO:0007669"/>
    <property type="project" value="UniProtKB-KW"/>
</dbReference>